<comment type="caution">
    <text evidence="15">The sequence shown here is derived from an EMBL/GenBank/DDBJ whole genome shotgun (WGS) entry which is preliminary data.</text>
</comment>
<dbReference type="InterPro" id="IPR004113">
    <property type="entry name" value="FAD-bd_oxidored_4_C"/>
</dbReference>
<name>A0A9P8QA24_WICPI</name>
<feature type="domain" description="FAD-binding PCMH-type" evidence="14">
    <location>
        <begin position="136"/>
        <end position="316"/>
    </location>
</feature>
<gene>
    <name evidence="15" type="ORF">WICPIJ_003348</name>
</gene>
<evidence type="ECO:0000256" key="1">
    <source>
        <dbReference type="ARBA" id="ARBA00001974"/>
    </source>
</evidence>
<reference evidence="15" key="1">
    <citation type="journal article" date="2021" name="Open Biol.">
        <title>Shared evolutionary footprints suggest mitochondrial oxidative damage underlies multiple complex I losses in fungi.</title>
        <authorList>
            <person name="Schikora-Tamarit M.A."/>
            <person name="Marcet-Houben M."/>
            <person name="Nosek J."/>
            <person name="Gabaldon T."/>
        </authorList>
    </citation>
    <scope>NUCLEOTIDE SEQUENCE</scope>
    <source>
        <strain evidence="15">CBS2887</strain>
    </source>
</reference>
<keyword evidence="4" id="KW-0285">Flavoprotein</keyword>
<dbReference type="GO" id="GO:0008720">
    <property type="term" value="F:D-lactate dehydrogenase (NAD+) activity"/>
    <property type="evidence" value="ECO:0007669"/>
    <property type="project" value="TreeGrafter"/>
</dbReference>
<sequence>MIRSTSSTLKTVGSLRSVSRRSASNATRQYSTSGASASSRASSQSFKAIAASTLLLASGLTAAYSLRDTLSNEVKFPEGSVTKLSDLESPKYGNMEDFSKARDEIIKIVGESNVSISRSEIESHSDTYFNSHHPNENQKPQIVIFPSTTQEVSEILKIAYKYKIPIIPFSGGTSLEGHYIATTGTPTITLDFARNMTDIIKLNKEDLDLTVQPGVGWEDLHEYLGEKNLLFGPDPGPGALIGGMVNTSCSGTNAARYGTMKENVLGLTVVLADGTIVKTKKRPRKSSAGYNLTGLIIGSEGTLGIVTEITLKLHVKPKKETVAVVSFPEIEDASKVVSDIVQQGIQVNAMELLDDKMMKVVNDSGETSRKWIEKTSLFFKLGGDNQTSLDQLVKQVEQISKKHNCVNFEFAKNSEEIVELWSARKMALWSTINQGRAKDPEMQIWTTDVAVPISRLAPVLSETKKDMEDSGLLSTLVGHAGDGNFHAFVLYTPKERKIAEELVERMVKRALEAEGTCTGEHGVGYGKREYLLEELGEDPINLMRRIKLSLDPHRLLNPDKIFKIDPNDHEH</sequence>
<dbReference type="Gene3D" id="1.10.45.10">
    <property type="entry name" value="Vanillyl-alcohol Oxidase, Chain A, domain 4"/>
    <property type="match status" value="1"/>
</dbReference>
<comment type="function">
    <text evidence="11">Catalyzes the stereospecific oxidation of D-lactate to pyruvate.</text>
</comment>
<dbReference type="Pfam" id="PF02913">
    <property type="entry name" value="FAD-oxidase_C"/>
    <property type="match status" value="1"/>
</dbReference>
<evidence type="ECO:0000256" key="6">
    <source>
        <dbReference type="ARBA" id="ARBA00022946"/>
    </source>
</evidence>
<evidence type="ECO:0000256" key="9">
    <source>
        <dbReference type="ARBA" id="ARBA00038897"/>
    </source>
</evidence>
<evidence type="ECO:0000256" key="7">
    <source>
        <dbReference type="ARBA" id="ARBA00023002"/>
    </source>
</evidence>
<dbReference type="PROSITE" id="PS51387">
    <property type="entry name" value="FAD_PCMH"/>
    <property type="match status" value="1"/>
</dbReference>
<evidence type="ECO:0000256" key="4">
    <source>
        <dbReference type="ARBA" id="ARBA00022630"/>
    </source>
</evidence>
<keyword evidence="16" id="KW-1185">Reference proteome</keyword>
<dbReference type="EMBL" id="JAEUBG010001843">
    <property type="protein sequence ID" value="KAH3685664.1"/>
    <property type="molecule type" value="Genomic_DNA"/>
</dbReference>
<dbReference type="Gene3D" id="3.30.465.10">
    <property type="match status" value="1"/>
</dbReference>
<dbReference type="Gene3D" id="3.30.70.2740">
    <property type="match status" value="1"/>
</dbReference>
<comment type="subcellular location">
    <subcellularLocation>
        <location evidence="2">Mitochondrion</location>
    </subcellularLocation>
</comment>
<proteinExistence type="inferred from homology"/>
<dbReference type="InterPro" id="IPR016171">
    <property type="entry name" value="Vanillyl_alc_oxidase_C-sub2"/>
</dbReference>
<evidence type="ECO:0000313" key="16">
    <source>
        <dbReference type="Proteomes" id="UP000774326"/>
    </source>
</evidence>
<dbReference type="InterPro" id="IPR016166">
    <property type="entry name" value="FAD-bd_PCMH"/>
</dbReference>
<dbReference type="GO" id="GO:0004458">
    <property type="term" value="F:D-lactate dehydrogenase (cytochrome) activity"/>
    <property type="evidence" value="ECO:0007669"/>
    <property type="project" value="UniProtKB-EC"/>
</dbReference>
<keyword evidence="8" id="KW-0496">Mitochondrion</keyword>
<evidence type="ECO:0000256" key="12">
    <source>
        <dbReference type="ARBA" id="ARBA00083446"/>
    </source>
</evidence>
<evidence type="ECO:0000259" key="14">
    <source>
        <dbReference type="PROSITE" id="PS51387"/>
    </source>
</evidence>
<dbReference type="AlphaFoldDB" id="A0A9P8QA24"/>
<dbReference type="PANTHER" id="PTHR11748">
    <property type="entry name" value="D-LACTATE DEHYDROGENASE"/>
    <property type="match status" value="1"/>
</dbReference>
<dbReference type="OrthoDB" id="7786253at2759"/>
<dbReference type="Pfam" id="PF01565">
    <property type="entry name" value="FAD_binding_4"/>
    <property type="match status" value="1"/>
</dbReference>
<organism evidence="15 16">
    <name type="scientific">Wickerhamomyces pijperi</name>
    <name type="common">Yeast</name>
    <name type="synonym">Pichia pijperi</name>
    <dbReference type="NCBI Taxonomy" id="599730"/>
    <lineage>
        <taxon>Eukaryota</taxon>
        <taxon>Fungi</taxon>
        <taxon>Dikarya</taxon>
        <taxon>Ascomycota</taxon>
        <taxon>Saccharomycotina</taxon>
        <taxon>Saccharomycetes</taxon>
        <taxon>Phaffomycetales</taxon>
        <taxon>Wickerhamomycetaceae</taxon>
        <taxon>Wickerhamomyces</taxon>
    </lineage>
</organism>
<dbReference type="FunFam" id="1.10.45.10:FF:000001">
    <property type="entry name" value="D-lactate dehydrogenase mitochondrial"/>
    <property type="match status" value="1"/>
</dbReference>
<reference evidence="15" key="2">
    <citation type="submission" date="2021-01" db="EMBL/GenBank/DDBJ databases">
        <authorList>
            <person name="Schikora-Tamarit M.A."/>
        </authorList>
    </citation>
    <scope>NUCLEOTIDE SEQUENCE</scope>
    <source>
        <strain evidence="15">CBS2887</strain>
    </source>
</reference>
<evidence type="ECO:0000256" key="11">
    <source>
        <dbReference type="ARBA" id="ARBA00055809"/>
    </source>
</evidence>
<evidence type="ECO:0000256" key="8">
    <source>
        <dbReference type="ARBA" id="ARBA00023128"/>
    </source>
</evidence>
<feature type="compositionally biased region" description="Polar residues" evidence="13">
    <location>
        <begin position="1"/>
        <end position="30"/>
    </location>
</feature>
<dbReference type="GO" id="GO:0071949">
    <property type="term" value="F:FAD binding"/>
    <property type="evidence" value="ECO:0007669"/>
    <property type="project" value="InterPro"/>
</dbReference>
<dbReference type="Proteomes" id="UP000774326">
    <property type="component" value="Unassembled WGS sequence"/>
</dbReference>
<comment type="cofactor">
    <cofactor evidence="1">
        <name>FAD</name>
        <dbReference type="ChEBI" id="CHEBI:57692"/>
    </cofactor>
</comment>
<dbReference type="SUPFAM" id="SSF55103">
    <property type="entry name" value="FAD-linked oxidases, C-terminal domain"/>
    <property type="match status" value="1"/>
</dbReference>
<comment type="catalytic activity">
    <reaction evidence="10">
        <text>(R)-lactate + 2 Fe(III)-[cytochrome c] = 2 Fe(II)-[cytochrome c] + pyruvate + 2 H(+)</text>
        <dbReference type="Rhea" id="RHEA:13521"/>
        <dbReference type="Rhea" id="RHEA-COMP:10350"/>
        <dbReference type="Rhea" id="RHEA-COMP:14399"/>
        <dbReference type="ChEBI" id="CHEBI:15361"/>
        <dbReference type="ChEBI" id="CHEBI:15378"/>
        <dbReference type="ChEBI" id="CHEBI:16004"/>
        <dbReference type="ChEBI" id="CHEBI:29033"/>
        <dbReference type="ChEBI" id="CHEBI:29034"/>
        <dbReference type="EC" id="1.1.2.4"/>
    </reaction>
</comment>
<dbReference type="EC" id="1.1.2.4" evidence="9"/>
<dbReference type="PANTHER" id="PTHR11748:SF111">
    <property type="entry name" value="D-LACTATE DEHYDROGENASE, MITOCHONDRIAL-RELATED"/>
    <property type="match status" value="1"/>
</dbReference>
<evidence type="ECO:0000256" key="13">
    <source>
        <dbReference type="SAM" id="MobiDB-lite"/>
    </source>
</evidence>
<evidence type="ECO:0000256" key="10">
    <source>
        <dbReference type="ARBA" id="ARBA00051436"/>
    </source>
</evidence>
<dbReference type="InterPro" id="IPR016169">
    <property type="entry name" value="FAD-bd_PCMH_sub2"/>
</dbReference>
<dbReference type="FunFam" id="3.30.465.10:FF:000038">
    <property type="entry name" value="D-lactate dehydrogenase"/>
    <property type="match status" value="1"/>
</dbReference>
<feature type="region of interest" description="Disordered" evidence="13">
    <location>
        <begin position="1"/>
        <end position="37"/>
    </location>
</feature>
<dbReference type="GO" id="GO:0005739">
    <property type="term" value="C:mitochondrion"/>
    <property type="evidence" value="ECO:0007669"/>
    <property type="project" value="UniProtKB-SubCell"/>
</dbReference>
<dbReference type="InterPro" id="IPR006094">
    <property type="entry name" value="Oxid_FAD_bind_N"/>
</dbReference>
<protein>
    <recommendedName>
        <fullName evidence="9">D-lactate dehydrogenase (cytochrome)</fullName>
        <ecNumber evidence="9">1.1.2.4</ecNumber>
    </recommendedName>
    <alternativeName>
        <fullName evidence="12">D-lactate ferricytochrome C oxidoreductase</fullName>
    </alternativeName>
</protein>
<evidence type="ECO:0000256" key="5">
    <source>
        <dbReference type="ARBA" id="ARBA00022827"/>
    </source>
</evidence>
<dbReference type="SUPFAM" id="SSF56176">
    <property type="entry name" value="FAD-binding/transporter-associated domain-like"/>
    <property type="match status" value="1"/>
</dbReference>
<accession>A0A9P8QA24</accession>
<evidence type="ECO:0000313" key="15">
    <source>
        <dbReference type="EMBL" id="KAH3685664.1"/>
    </source>
</evidence>
<dbReference type="FunFam" id="3.30.70.2740:FF:000001">
    <property type="entry name" value="D-lactate dehydrogenase mitochondrial"/>
    <property type="match status" value="1"/>
</dbReference>
<dbReference type="InterPro" id="IPR016164">
    <property type="entry name" value="FAD-linked_Oxase-like_C"/>
</dbReference>
<keyword evidence="5" id="KW-0274">FAD</keyword>
<dbReference type="GO" id="GO:1903457">
    <property type="term" value="P:lactate catabolic process"/>
    <property type="evidence" value="ECO:0007669"/>
    <property type="project" value="TreeGrafter"/>
</dbReference>
<keyword evidence="7" id="KW-0560">Oxidoreductase</keyword>
<comment type="similarity">
    <text evidence="3">Belongs to the FAD-binding oxidoreductase/transferase type 4 family.</text>
</comment>
<keyword evidence="6" id="KW-0809">Transit peptide</keyword>
<evidence type="ECO:0000256" key="2">
    <source>
        <dbReference type="ARBA" id="ARBA00004173"/>
    </source>
</evidence>
<dbReference type="InterPro" id="IPR036318">
    <property type="entry name" value="FAD-bd_PCMH-like_sf"/>
</dbReference>
<evidence type="ECO:0000256" key="3">
    <source>
        <dbReference type="ARBA" id="ARBA00008000"/>
    </source>
</evidence>